<evidence type="ECO:0000313" key="1">
    <source>
        <dbReference type="EMBL" id="KAK7195327.1"/>
    </source>
</evidence>
<proteinExistence type="predicted"/>
<accession>A0AAW0EQ02</accession>
<reference evidence="1 2" key="1">
    <citation type="journal article" date="2021" name="MBio">
        <title>A New Model Trypanosomatid, Novymonas esmeraldas: Genomic Perception of Its 'Candidatus Pandoraea novymonadis' Endosymbiont.</title>
        <authorList>
            <person name="Zakharova A."/>
            <person name="Saura A."/>
            <person name="Butenko A."/>
            <person name="Podesvova L."/>
            <person name="Warmusova S."/>
            <person name="Kostygov A.Y."/>
            <person name="Nenarokova A."/>
            <person name="Lukes J."/>
            <person name="Opperdoes F.R."/>
            <person name="Yurchenko V."/>
        </authorList>
    </citation>
    <scope>NUCLEOTIDE SEQUENCE [LARGE SCALE GENOMIC DNA]</scope>
    <source>
        <strain evidence="1 2">E262AT.01</strain>
    </source>
</reference>
<protein>
    <submittedName>
        <fullName evidence="1">Uncharacterized protein</fullName>
    </submittedName>
</protein>
<dbReference type="EMBL" id="JAECZO010000052">
    <property type="protein sequence ID" value="KAK7195327.1"/>
    <property type="molecule type" value="Genomic_DNA"/>
</dbReference>
<name>A0AAW0EQ02_9TRYP</name>
<sequence length="548" mass="59894">MGSRPDALSLHAIAQFFQPLSKEEDRELRVAARRRARYTGASSSSNTDILESDGVSAWAVSPPVGATPPLAFAATHPMCRLASEQSPPGVLIGYTHFFRPPPPAGSTTEHVWTISAPPAPTLRVTVTRLPLGTCGLVESAWWLRRIDATHAPLPAVSEAGRLAVPVEHTREGIRLILEHEDVQRRRRPRRHGAVRDLRRCAGLCTPLLGSREHPVTDQELMLTGDAAAMPLAQEPLPFTSLELQQLCLHPSAMRVLPCLFGRQISCVLLAHCTCGFAEPLIDPLRSRYDPIVAADGDADGMTDFGVTVSLRRNGEETQTHYRYGAKHLSYLGVSRCGGEGMWAAVMLYFIFPQCSNASTVATMPLARLTILDISDNKALSAKRLRQMLHAVWRRNTQLVGTAEERRSSVSGGSAPCAQAARAGLRELSVSWTRAIRRVKWRDEFAGLGCHLRRLSLACCNVTGDALIDILCAGEDAAHAGTVAVPPPRATRAEQRRLQLLDVRWNIQVTSDTIRSLVDKHQVHCQHLRIAGTAIGRAEADLFANITTP</sequence>
<dbReference type="SUPFAM" id="SSF52047">
    <property type="entry name" value="RNI-like"/>
    <property type="match status" value="1"/>
</dbReference>
<keyword evidence="2" id="KW-1185">Reference proteome</keyword>
<dbReference type="Gene3D" id="3.80.10.10">
    <property type="entry name" value="Ribonuclease Inhibitor"/>
    <property type="match status" value="1"/>
</dbReference>
<evidence type="ECO:0000313" key="2">
    <source>
        <dbReference type="Proteomes" id="UP001430356"/>
    </source>
</evidence>
<comment type="caution">
    <text evidence="1">The sequence shown here is derived from an EMBL/GenBank/DDBJ whole genome shotgun (WGS) entry which is preliminary data.</text>
</comment>
<gene>
    <name evidence="1" type="ORF">NESM_000459100</name>
</gene>
<dbReference type="InterPro" id="IPR032675">
    <property type="entry name" value="LRR_dom_sf"/>
</dbReference>
<dbReference type="Proteomes" id="UP001430356">
    <property type="component" value="Unassembled WGS sequence"/>
</dbReference>
<organism evidence="1 2">
    <name type="scientific">Novymonas esmeraldas</name>
    <dbReference type="NCBI Taxonomy" id="1808958"/>
    <lineage>
        <taxon>Eukaryota</taxon>
        <taxon>Discoba</taxon>
        <taxon>Euglenozoa</taxon>
        <taxon>Kinetoplastea</taxon>
        <taxon>Metakinetoplastina</taxon>
        <taxon>Trypanosomatida</taxon>
        <taxon>Trypanosomatidae</taxon>
        <taxon>Novymonas</taxon>
    </lineage>
</organism>
<dbReference type="AlphaFoldDB" id="A0AAW0EQ02"/>